<protein>
    <submittedName>
        <fullName evidence="1">Uncharacterized protein DUF2536</fullName>
    </submittedName>
</protein>
<dbReference type="EMBL" id="VNHS01000006">
    <property type="protein sequence ID" value="TYP73727.1"/>
    <property type="molecule type" value="Genomic_DNA"/>
</dbReference>
<dbReference type="InterPro" id="IPR019686">
    <property type="entry name" value="DUF2536"/>
</dbReference>
<keyword evidence="2" id="KW-1185">Reference proteome</keyword>
<dbReference type="Pfam" id="PF10750">
    <property type="entry name" value="DUF2536"/>
    <property type="match status" value="1"/>
</dbReference>
<dbReference type="Proteomes" id="UP000323257">
    <property type="component" value="Unassembled WGS sequence"/>
</dbReference>
<gene>
    <name evidence="1" type="ORF">BCM02_1063</name>
</gene>
<sequence>MDFMLDRLTDKIEFYQAYDLASLEKIIASKIDDNKGMLLEVHAVQHNVVFDPRAEKMLYSATVHFKAKK</sequence>
<proteinExistence type="predicted"/>
<dbReference type="AlphaFoldDB" id="A0A5S5C348"/>
<comment type="caution">
    <text evidence="1">The sequence shown here is derived from an EMBL/GenBank/DDBJ whole genome shotgun (WGS) entry which is preliminary data.</text>
</comment>
<name>A0A5S5C348_9BACL</name>
<evidence type="ECO:0000313" key="1">
    <source>
        <dbReference type="EMBL" id="TYP73727.1"/>
    </source>
</evidence>
<evidence type="ECO:0000313" key="2">
    <source>
        <dbReference type="Proteomes" id="UP000323257"/>
    </source>
</evidence>
<reference evidence="1 2" key="1">
    <citation type="submission" date="2019-07" db="EMBL/GenBank/DDBJ databases">
        <title>Genomic Encyclopedia of Type Strains, Phase III (KMG-III): the genomes of soil and plant-associated and newly described type strains.</title>
        <authorList>
            <person name="Whitman W."/>
        </authorList>
    </citation>
    <scope>NUCLEOTIDE SEQUENCE [LARGE SCALE GENOMIC DNA]</scope>
    <source>
        <strain evidence="1 2">BL24</strain>
    </source>
</reference>
<dbReference type="RefSeq" id="WP_148930172.1">
    <property type="nucleotide sequence ID" value="NZ_VNHS01000006.1"/>
</dbReference>
<organism evidence="1 2">
    <name type="scientific">Paenibacillus methanolicus</name>
    <dbReference type="NCBI Taxonomy" id="582686"/>
    <lineage>
        <taxon>Bacteria</taxon>
        <taxon>Bacillati</taxon>
        <taxon>Bacillota</taxon>
        <taxon>Bacilli</taxon>
        <taxon>Bacillales</taxon>
        <taxon>Paenibacillaceae</taxon>
        <taxon>Paenibacillus</taxon>
    </lineage>
</organism>
<dbReference type="OrthoDB" id="2454327at2"/>
<accession>A0A5S5C348</accession>